<dbReference type="GO" id="GO:0005829">
    <property type="term" value="C:cytosol"/>
    <property type="evidence" value="ECO:0007669"/>
    <property type="project" value="TreeGrafter"/>
</dbReference>
<keyword evidence="10 12" id="KW-0368">Histidine biosynthesis</keyword>
<dbReference type="HAMAP" id="MF_01024">
    <property type="entry name" value="HisD"/>
    <property type="match status" value="1"/>
</dbReference>
<evidence type="ECO:0000256" key="1">
    <source>
        <dbReference type="ARBA" id="ARBA00003850"/>
    </source>
</evidence>
<dbReference type="NCBIfam" id="TIGR00069">
    <property type="entry name" value="hisD"/>
    <property type="match status" value="1"/>
</dbReference>
<evidence type="ECO:0000256" key="6">
    <source>
        <dbReference type="ARBA" id="ARBA00022723"/>
    </source>
</evidence>
<dbReference type="PRINTS" id="PR00083">
    <property type="entry name" value="HOLDHDRGNASE"/>
</dbReference>
<dbReference type="GO" id="GO:0004399">
    <property type="term" value="F:histidinol dehydrogenase activity"/>
    <property type="evidence" value="ECO:0007669"/>
    <property type="project" value="UniProtKB-UniRule"/>
</dbReference>
<feature type="binding site" evidence="12 17">
    <location>
        <position position="254"/>
    </location>
    <ligand>
        <name>Zn(2+)</name>
        <dbReference type="ChEBI" id="CHEBI:29105"/>
    </ligand>
</feature>
<dbReference type="CDD" id="cd06572">
    <property type="entry name" value="Histidinol_dh"/>
    <property type="match status" value="1"/>
</dbReference>
<dbReference type="EMBL" id="DYWT01000254">
    <property type="protein sequence ID" value="HJF33345.1"/>
    <property type="molecule type" value="Genomic_DNA"/>
</dbReference>
<dbReference type="EC" id="1.1.1.23" evidence="4 12"/>
<evidence type="ECO:0000256" key="15">
    <source>
        <dbReference type="PIRSR" id="PIRSR000099-2"/>
    </source>
</evidence>
<dbReference type="PROSITE" id="PS00611">
    <property type="entry name" value="HISOL_DEHYDROGENASE"/>
    <property type="match status" value="1"/>
</dbReference>
<name>A0A921G1A2_SPOPS</name>
<evidence type="ECO:0000256" key="3">
    <source>
        <dbReference type="ARBA" id="ARBA00010178"/>
    </source>
</evidence>
<feature type="binding site" evidence="12 17">
    <location>
        <position position="257"/>
    </location>
    <ligand>
        <name>Zn(2+)</name>
        <dbReference type="ChEBI" id="CHEBI:29105"/>
    </ligand>
</feature>
<feature type="active site" description="Proton acceptor" evidence="12 14">
    <location>
        <position position="322"/>
    </location>
</feature>
<feature type="binding site" evidence="12 15">
    <location>
        <position position="209"/>
    </location>
    <ligand>
        <name>NAD(+)</name>
        <dbReference type="ChEBI" id="CHEBI:57540"/>
    </ligand>
</feature>
<feature type="binding site" evidence="12 16">
    <location>
        <position position="257"/>
    </location>
    <ligand>
        <name>substrate</name>
    </ligand>
</feature>
<comment type="catalytic activity">
    <reaction evidence="11 12">
        <text>L-histidinol + 2 NAD(+) + H2O = L-histidine + 2 NADH + 3 H(+)</text>
        <dbReference type="Rhea" id="RHEA:20641"/>
        <dbReference type="ChEBI" id="CHEBI:15377"/>
        <dbReference type="ChEBI" id="CHEBI:15378"/>
        <dbReference type="ChEBI" id="CHEBI:57540"/>
        <dbReference type="ChEBI" id="CHEBI:57595"/>
        <dbReference type="ChEBI" id="CHEBI:57699"/>
        <dbReference type="ChEBI" id="CHEBI:57945"/>
        <dbReference type="EC" id="1.1.1.23"/>
    </reaction>
</comment>
<dbReference type="InterPro" id="IPR001692">
    <property type="entry name" value="Histidinol_DH_CS"/>
</dbReference>
<proteinExistence type="inferred from homology"/>
<comment type="function">
    <text evidence="1 12">Catalyzes the sequential NAD-dependent oxidations of L-histidinol to L-histidinaldehyde and then to L-histidine.</text>
</comment>
<evidence type="ECO:0000256" key="10">
    <source>
        <dbReference type="ARBA" id="ARBA00023102"/>
    </source>
</evidence>
<dbReference type="SUPFAM" id="SSF53720">
    <property type="entry name" value="ALDH-like"/>
    <property type="match status" value="1"/>
</dbReference>
<comment type="cofactor">
    <cofactor evidence="12 17">
        <name>Zn(2+)</name>
        <dbReference type="ChEBI" id="CHEBI:29105"/>
    </cofactor>
    <text evidence="12 17">Binds 1 zinc ion per subunit.</text>
</comment>
<dbReference type="Gene3D" id="3.40.50.1980">
    <property type="entry name" value="Nitrogenase molybdenum iron protein domain"/>
    <property type="match status" value="2"/>
</dbReference>
<dbReference type="GO" id="GO:0000105">
    <property type="term" value="P:L-histidine biosynthetic process"/>
    <property type="evidence" value="ECO:0007669"/>
    <property type="project" value="UniProtKB-UniRule"/>
</dbReference>
<dbReference type="Proteomes" id="UP000698173">
    <property type="component" value="Unassembled WGS sequence"/>
</dbReference>
<dbReference type="FunFam" id="3.40.50.1980:FF:000026">
    <property type="entry name" value="Histidinol dehydrogenase"/>
    <property type="match status" value="1"/>
</dbReference>
<dbReference type="FunFam" id="1.20.5.1300:FF:000002">
    <property type="entry name" value="Histidinol dehydrogenase, chloroplastic"/>
    <property type="match status" value="1"/>
</dbReference>
<evidence type="ECO:0000256" key="17">
    <source>
        <dbReference type="PIRSR" id="PIRSR000099-4"/>
    </source>
</evidence>
<evidence type="ECO:0000256" key="16">
    <source>
        <dbReference type="PIRSR" id="PIRSR000099-3"/>
    </source>
</evidence>
<feature type="binding site" evidence="12 16">
    <location>
        <position position="232"/>
    </location>
    <ligand>
        <name>substrate</name>
    </ligand>
</feature>
<feature type="binding site" evidence="12 17">
    <location>
        <position position="356"/>
    </location>
    <ligand>
        <name>Zn(2+)</name>
        <dbReference type="ChEBI" id="CHEBI:29105"/>
    </ligand>
</feature>
<keyword evidence="7 12" id="KW-0862">Zinc</keyword>
<feature type="binding site" evidence="12 15">
    <location>
        <position position="186"/>
    </location>
    <ligand>
        <name>NAD(+)</name>
        <dbReference type="ChEBI" id="CHEBI:57540"/>
    </ligand>
</feature>
<evidence type="ECO:0000256" key="12">
    <source>
        <dbReference type="HAMAP-Rule" id="MF_01024"/>
    </source>
</evidence>
<feature type="binding site" evidence="12 16">
    <location>
        <position position="254"/>
    </location>
    <ligand>
        <name>substrate</name>
    </ligand>
</feature>
<dbReference type="PANTHER" id="PTHR21256:SF2">
    <property type="entry name" value="HISTIDINE BIOSYNTHESIS TRIFUNCTIONAL PROTEIN"/>
    <property type="match status" value="1"/>
</dbReference>
<evidence type="ECO:0000256" key="11">
    <source>
        <dbReference type="ARBA" id="ARBA00049489"/>
    </source>
</evidence>
<dbReference type="Pfam" id="PF00815">
    <property type="entry name" value="Histidinol_dh"/>
    <property type="match status" value="1"/>
</dbReference>
<dbReference type="PIRSF" id="PIRSF000099">
    <property type="entry name" value="Histidinol_dh"/>
    <property type="match status" value="1"/>
</dbReference>
<sequence length="429" mass="46453">MRIVTLEQYTDELELQTAVQTTNFEFDRTVLGIIETVREDGDQALKGYTEQFDGVQLNDLIVSAEEFTEAQELVTAEFLSALRKAKHNITVFHEIQLEETWVVNQENGIVLGQKVTPLDSVGIYIPGGKAAYPSTVLMNAVPAKIAGVERIAMVTPPQADGKVNPHVLVAAQEAGVDIVYKIGGAQAIAALAYGTETVKKVAKITGPGNAFVARAKKWVFGDVAIDMIAGPSEICIVADNSAIPNFVAADLLSQAEHDERATAICVTTSRSFAEALQKEVINQIEQADRKSIIEASITANGRIILVDSLDVAYNFVNQLAPEHLQLMVENPMEQLPFIRNAGAIFLGNYSPEALGDYMAGPNHTLPTSGTSAFSSPLGVYDFMKKSSIIHYTEQALREVSDDIITIANAEGLTAHANSIQVRKANFYAK</sequence>
<accession>A0A921G1A2</accession>
<evidence type="ECO:0000256" key="2">
    <source>
        <dbReference type="ARBA" id="ARBA00004940"/>
    </source>
</evidence>
<keyword evidence="8 12" id="KW-0560">Oxidoreductase</keyword>
<evidence type="ECO:0000256" key="13">
    <source>
        <dbReference type="PIRNR" id="PIRNR000099"/>
    </source>
</evidence>
<feature type="binding site" evidence="12 16">
    <location>
        <position position="415"/>
    </location>
    <ligand>
        <name>substrate</name>
    </ligand>
</feature>
<feature type="active site" description="Proton acceptor" evidence="12 14">
    <location>
        <position position="323"/>
    </location>
</feature>
<evidence type="ECO:0000256" key="9">
    <source>
        <dbReference type="ARBA" id="ARBA00023027"/>
    </source>
</evidence>
<evidence type="ECO:0000256" key="5">
    <source>
        <dbReference type="ARBA" id="ARBA00022605"/>
    </source>
</evidence>
<dbReference type="InterPro" id="IPR016161">
    <property type="entry name" value="Ald_DH/histidinol_DH"/>
</dbReference>
<gene>
    <name evidence="12 19" type="primary">hisD</name>
    <name evidence="19" type="ORF">K8V56_16400</name>
</gene>
<feature type="binding site" evidence="12 16">
    <location>
        <position position="356"/>
    </location>
    <ligand>
        <name>substrate</name>
    </ligand>
</feature>
<reference evidence="19" key="2">
    <citation type="submission" date="2021-09" db="EMBL/GenBank/DDBJ databases">
        <authorList>
            <person name="Gilroy R."/>
        </authorList>
    </citation>
    <scope>NUCLEOTIDE SEQUENCE</scope>
    <source>
        <strain evidence="19">CHK171-7178</strain>
    </source>
</reference>
<evidence type="ECO:0000256" key="7">
    <source>
        <dbReference type="ARBA" id="ARBA00022833"/>
    </source>
</evidence>
<protein>
    <recommendedName>
        <fullName evidence="4 12">Histidinol dehydrogenase</fullName>
        <shortName evidence="12">HDH</shortName>
        <ecNumber evidence="4 12">1.1.1.23</ecNumber>
    </recommendedName>
</protein>
<dbReference type="GO" id="GO:0008270">
    <property type="term" value="F:zinc ion binding"/>
    <property type="evidence" value="ECO:0007669"/>
    <property type="project" value="UniProtKB-UniRule"/>
</dbReference>
<feature type="binding site" evidence="12 16">
    <location>
        <position position="323"/>
    </location>
    <ligand>
        <name>substrate</name>
    </ligand>
</feature>
<feature type="binding site" evidence="12 16">
    <location>
        <position position="410"/>
    </location>
    <ligand>
        <name>substrate</name>
    </ligand>
</feature>
<dbReference type="InterPro" id="IPR012131">
    <property type="entry name" value="Hstdl_DH"/>
</dbReference>
<organism evidence="19 20">
    <name type="scientific">Sporosarcina psychrophila</name>
    <name type="common">Bacillus psychrophilus</name>
    <dbReference type="NCBI Taxonomy" id="1476"/>
    <lineage>
        <taxon>Bacteria</taxon>
        <taxon>Bacillati</taxon>
        <taxon>Bacillota</taxon>
        <taxon>Bacilli</taxon>
        <taxon>Bacillales</taxon>
        <taxon>Caryophanaceae</taxon>
        <taxon>Sporosarcina</taxon>
    </lineage>
</organism>
<keyword evidence="9 12" id="KW-0520">NAD</keyword>
<keyword evidence="5 12" id="KW-0028">Amino-acid biosynthesis</keyword>
<dbReference type="GO" id="GO:0051287">
    <property type="term" value="F:NAD binding"/>
    <property type="evidence" value="ECO:0007669"/>
    <property type="project" value="InterPro"/>
</dbReference>
<feature type="binding site" evidence="12 15">
    <location>
        <position position="124"/>
    </location>
    <ligand>
        <name>NAD(+)</name>
        <dbReference type="ChEBI" id="CHEBI:57540"/>
    </ligand>
</feature>
<keyword evidence="6 12" id="KW-0479">Metal-binding</keyword>
<evidence type="ECO:0000256" key="14">
    <source>
        <dbReference type="PIRSR" id="PIRSR000099-1"/>
    </source>
</evidence>
<evidence type="ECO:0000256" key="18">
    <source>
        <dbReference type="RuleBase" id="RU004175"/>
    </source>
</evidence>
<dbReference type="Gene3D" id="1.20.5.1300">
    <property type="match status" value="1"/>
</dbReference>
<comment type="similarity">
    <text evidence="3 12 13 18">Belongs to the histidinol dehydrogenase family.</text>
</comment>
<comment type="caution">
    <text evidence="19">The sequence shown here is derived from an EMBL/GenBank/DDBJ whole genome shotgun (WGS) entry which is preliminary data.</text>
</comment>
<dbReference type="InterPro" id="IPR022695">
    <property type="entry name" value="Histidinol_DH_monofunct"/>
</dbReference>
<evidence type="ECO:0000313" key="20">
    <source>
        <dbReference type="Proteomes" id="UP000698173"/>
    </source>
</evidence>
<comment type="pathway">
    <text evidence="2 12">Amino-acid biosynthesis; L-histidine biosynthesis; L-histidine from 5-phospho-alpha-D-ribose 1-diphosphate: step 9/9.</text>
</comment>
<dbReference type="FunFam" id="3.40.50.1980:FF:000001">
    <property type="entry name" value="Histidinol dehydrogenase"/>
    <property type="match status" value="1"/>
</dbReference>
<reference evidence="19" key="1">
    <citation type="journal article" date="2021" name="PeerJ">
        <title>Extensive microbial diversity within the chicken gut microbiome revealed by metagenomics and culture.</title>
        <authorList>
            <person name="Gilroy R."/>
            <person name="Ravi A."/>
            <person name="Getino M."/>
            <person name="Pursley I."/>
            <person name="Horton D.L."/>
            <person name="Alikhan N.F."/>
            <person name="Baker D."/>
            <person name="Gharbi K."/>
            <person name="Hall N."/>
            <person name="Watson M."/>
            <person name="Adriaenssens E.M."/>
            <person name="Foster-Nyarko E."/>
            <person name="Jarju S."/>
            <person name="Secka A."/>
            <person name="Antonio M."/>
            <person name="Oren A."/>
            <person name="Chaudhuri R.R."/>
            <person name="La Ragione R."/>
            <person name="Hildebrand F."/>
            <person name="Pallen M.J."/>
        </authorList>
    </citation>
    <scope>NUCLEOTIDE SEQUENCE</scope>
    <source>
        <strain evidence="19">CHK171-7178</strain>
    </source>
</reference>
<dbReference type="PANTHER" id="PTHR21256">
    <property type="entry name" value="HISTIDINOL DEHYDROGENASE HDH"/>
    <property type="match status" value="1"/>
</dbReference>
<evidence type="ECO:0000256" key="8">
    <source>
        <dbReference type="ARBA" id="ARBA00023002"/>
    </source>
</evidence>
<evidence type="ECO:0000256" key="4">
    <source>
        <dbReference type="ARBA" id="ARBA00012965"/>
    </source>
</evidence>
<feature type="binding site" evidence="12 17">
    <location>
        <position position="415"/>
    </location>
    <ligand>
        <name>Zn(2+)</name>
        <dbReference type="ChEBI" id="CHEBI:29105"/>
    </ligand>
</feature>
<evidence type="ECO:0000313" key="19">
    <source>
        <dbReference type="EMBL" id="HJF33345.1"/>
    </source>
</evidence>
<dbReference type="AlphaFoldDB" id="A0A921G1A2"/>